<organism evidence="2 3">
    <name type="scientific">Fadolivirus FV1/VV64</name>
    <dbReference type="NCBI Taxonomy" id="3070911"/>
    <lineage>
        <taxon>Viruses</taxon>
        <taxon>Varidnaviria</taxon>
        <taxon>Bamfordvirae</taxon>
        <taxon>Nucleocytoviricota</taxon>
        <taxon>Megaviricetes</taxon>
        <taxon>Imitervirales</taxon>
        <taxon>Mimiviridae</taxon>
        <taxon>Klosneuvirinae</taxon>
        <taxon>Fadolivirus</taxon>
        <taxon>Fadolivirus algeromassiliense</taxon>
    </lineage>
</organism>
<reference evidence="2 3" key="1">
    <citation type="submission" date="2020-04" db="EMBL/GenBank/DDBJ databases">
        <title>Advantages and limits of metagenomic assembly and binning of a giant virus.</title>
        <authorList>
            <person name="Schulz F."/>
            <person name="Andreani J."/>
            <person name="Francis R."/>
            <person name="Boudjemaa H."/>
            <person name="Bou Khalil J.Y."/>
            <person name="Lee J."/>
            <person name="La Scola B."/>
            <person name="Woyke T."/>
        </authorList>
    </citation>
    <scope>NUCLEOTIDE SEQUENCE [LARGE SCALE GENOMIC DNA]</scope>
    <source>
        <strain evidence="2 3">FV1/VV64</strain>
    </source>
</reference>
<keyword evidence="1" id="KW-0812">Transmembrane</keyword>
<dbReference type="Proteomes" id="UP001162001">
    <property type="component" value="Segment"/>
</dbReference>
<proteinExistence type="predicted"/>
<sequence length="222" mass="26785">MGIFTLIDSFDNYELFRNIVIVLVFLFIFMKLTIGLNIILALILGVICVLYLTEKEDIENAIEKKYFDTKYETIKPIPDYFRDDKDIVDWLFSIQDFYVFNPLAYEDMIKNIDLFISLRDILFNNEKFANHYYQIAESKKNNALNSFHSIIFKLPNDRIFTEKFDRAHKRLETILNKHLNEMYDQCNYYIKKHGKDVLKRQINIGPKEYNTYFDKDFTYQIY</sequence>
<evidence type="ECO:0000313" key="3">
    <source>
        <dbReference type="Proteomes" id="UP001162001"/>
    </source>
</evidence>
<name>A0A7D3QUR9_9VIRU</name>
<gene>
    <name evidence="2" type="ORF">Fadolivirus_1_326</name>
</gene>
<feature type="transmembrane region" description="Helical" evidence="1">
    <location>
        <begin position="19"/>
        <end position="52"/>
    </location>
</feature>
<keyword evidence="3" id="KW-1185">Reference proteome</keyword>
<dbReference type="EMBL" id="MT418680">
    <property type="protein sequence ID" value="QKF93784.1"/>
    <property type="molecule type" value="Genomic_DNA"/>
</dbReference>
<accession>A0A7D3QUR9</accession>
<keyword evidence="1" id="KW-0472">Membrane</keyword>
<evidence type="ECO:0000313" key="2">
    <source>
        <dbReference type="EMBL" id="QKF93784.1"/>
    </source>
</evidence>
<keyword evidence="1" id="KW-1133">Transmembrane helix</keyword>
<evidence type="ECO:0000256" key="1">
    <source>
        <dbReference type="SAM" id="Phobius"/>
    </source>
</evidence>
<protein>
    <submittedName>
        <fullName evidence="2">Uncharacterized protein</fullName>
    </submittedName>
</protein>